<dbReference type="EMBL" id="KN822010">
    <property type="protein sequence ID" value="KIM68023.1"/>
    <property type="molecule type" value="Genomic_DNA"/>
</dbReference>
<gene>
    <name evidence="2" type="ORF">SCLCIDRAFT_998512</name>
</gene>
<dbReference type="AlphaFoldDB" id="A0A0C3A2Z2"/>
<dbReference type="Pfam" id="PF11712">
    <property type="entry name" value="Vma12"/>
    <property type="match status" value="1"/>
</dbReference>
<dbReference type="InParanoid" id="A0A0C3A2Z2"/>
<keyword evidence="1" id="KW-1133">Transmembrane helix</keyword>
<keyword evidence="3" id="KW-1185">Reference proteome</keyword>
<reference evidence="3" key="2">
    <citation type="submission" date="2015-01" db="EMBL/GenBank/DDBJ databases">
        <title>Evolutionary Origins and Diversification of the Mycorrhizal Mutualists.</title>
        <authorList>
            <consortium name="DOE Joint Genome Institute"/>
            <consortium name="Mycorrhizal Genomics Consortium"/>
            <person name="Kohler A."/>
            <person name="Kuo A."/>
            <person name="Nagy L.G."/>
            <person name="Floudas D."/>
            <person name="Copeland A."/>
            <person name="Barry K.W."/>
            <person name="Cichocki N."/>
            <person name="Veneault-Fourrey C."/>
            <person name="LaButti K."/>
            <person name="Lindquist E.A."/>
            <person name="Lipzen A."/>
            <person name="Lundell T."/>
            <person name="Morin E."/>
            <person name="Murat C."/>
            <person name="Riley R."/>
            <person name="Ohm R."/>
            <person name="Sun H."/>
            <person name="Tunlid A."/>
            <person name="Henrissat B."/>
            <person name="Grigoriev I.V."/>
            <person name="Hibbett D.S."/>
            <person name="Martin F."/>
        </authorList>
    </citation>
    <scope>NUCLEOTIDE SEQUENCE [LARGE SCALE GENOMIC DNA]</scope>
    <source>
        <strain evidence="3">Foug A</strain>
    </source>
</reference>
<sequence length="146" mass="16230">MISLLAGTCTSPEKRFPPYIPSGPLEERRRAIDDRNAISTVMNGVLSVVGTGAATWWASDRTGLKLEWRALLVVSAAVVVALAEITLYMIWDSRKRPKLKNTRRHVITKIEKDGKDTNTGDIPVLATDMALYEPGLRHRNTRVTDS</sequence>
<name>A0A0C3A2Z2_9AGAM</name>
<organism evidence="2 3">
    <name type="scientific">Scleroderma citrinum Foug A</name>
    <dbReference type="NCBI Taxonomy" id="1036808"/>
    <lineage>
        <taxon>Eukaryota</taxon>
        <taxon>Fungi</taxon>
        <taxon>Dikarya</taxon>
        <taxon>Basidiomycota</taxon>
        <taxon>Agaricomycotina</taxon>
        <taxon>Agaricomycetes</taxon>
        <taxon>Agaricomycetidae</taxon>
        <taxon>Boletales</taxon>
        <taxon>Sclerodermatineae</taxon>
        <taxon>Sclerodermataceae</taxon>
        <taxon>Scleroderma</taxon>
    </lineage>
</organism>
<dbReference type="STRING" id="1036808.A0A0C3A2Z2"/>
<keyword evidence="1" id="KW-0812">Transmembrane</keyword>
<dbReference type="Proteomes" id="UP000053989">
    <property type="component" value="Unassembled WGS sequence"/>
</dbReference>
<dbReference type="HOGENOM" id="CLU_1778580_0_0_1"/>
<dbReference type="OrthoDB" id="3193718at2759"/>
<proteinExistence type="predicted"/>
<evidence type="ECO:0000313" key="3">
    <source>
        <dbReference type="Proteomes" id="UP000053989"/>
    </source>
</evidence>
<protein>
    <submittedName>
        <fullName evidence="2">Uncharacterized protein</fullName>
    </submittedName>
</protein>
<dbReference type="GO" id="GO:0070072">
    <property type="term" value="P:vacuolar proton-transporting V-type ATPase complex assembly"/>
    <property type="evidence" value="ECO:0007669"/>
    <property type="project" value="InterPro"/>
</dbReference>
<reference evidence="2 3" key="1">
    <citation type="submission" date="2014-04" db="EMBL/GenBank/DDBJ databases">
        <authorList>
            <consortium name="DOE Joint Genome Institute"/>
            <person name="Kuo A."/>
            <person name="Kohler A."/>
            <person name="Nagy L.G."/>
            <person name="Floudas D."/>
            <person name="Copeland A."/>
            <person name="Barry K.W."/>
            <person name="Cichocki N."/>
            <person name="Veneault-Fourrey C."/>
            <person name="LaButti K."/>
            <person name="Lindquist E.A."/>
            <person name="Lipzen A."/>
            <person name="Lundell T."/>
            <person name="Morin E."/>
            <person name="Murat C."/>
            <person name="Sun H."/>
            <person name="Tunlid A."/>
            <person name="Henrissat B."/>
            <person name="Grigoriev I.V."/>
            <person name="Hibbett D.S."/>
            <person name="Martin F."/>
            <person name="Nordberg H.P."/>
            <person name="Cantor M.N."/>
            <person name="Hua S.X."/>
        </authorList>
    </citation>
    <scope>NUCLEOTIDE SEQUENCE [LARGE SCALE GENOMIC DNA]</scope>
    <source>
        <strain evidence="2 3">Foug A</strain>
    </source>
</reference>
<feature type="transmembrane region" description="Helical" evidence="1">
    <location>
        <begin position="70"/>
        <end position="91"/>
    </location>
</feature>
<evidence type="ECO:0000256" key="1">
    <source>
        <dbReference type="SAM" id="Phobius"/>
    </source>
</evidence>
<dbReference type="InterPro" id="IPR021013">
    <property type="entry name" value="ATPase_Vma12"/>
</dbReference>
<accession>A0A0C3A2Z2</accession>
<feature type="transmembrane region" description="Helical" evidence="1">
    <location>
        <begin position="37"/>
        <end position="58"/>
    </location>
</feature>
<keyword evidence="1" id="KW-0472">Membrane</keyword>
<evidence type="ECO:0000313" key="2">
    <source>
        <dbReference type="EMBL" id="KIM68023.1"/>
    </source>
</evidence>